<sequence>MRDETTNGDREGRALTATRMAADVVRAGLAVAAVVVAILGSVDGAVRLGVAAAVLLVPRLGKVPPLFDLAVCLTIPTAMIASILGWYQSVPWIDWVLHTVDTGAIAAALHLLLIRAEVFPPLLDRGVRTVANPLLTLMLGWTIGMLWEFYEWIGERLLGMEMVVGYTDTVGDLLADGAGSLGAGLLLTLWATTIGRRRHRWLVAAGAADHGRSLRT</sequence>
<feature type="transmembrane region" description="Helical" evidence="1">
    <location>
        <begin position="29"/>
        <end position="57"/>
    </location>
</feature>
<feature type="transmembrane region" description="Helical" evidence="1">
    <location>
        <begin position="134"/>
        <end position="153"/>
    </location>
</feature>
<dbReference type="Pfam" id="PF09997">
    <property type="entry name" value="DUF2238"/>
    <property type="match status" value="1"/>
</dbReference>
<dbReference type="InterPro" id="IPR014509">
    <property type="entry name" value="YjdF-like"/>
</dbReference>
<accession>A0A2T0LL73</accession>
<keyword evidence="1" id="KW-0472">Membrane</keyword>
<dbReference type="OrthoDB" id="3790530at2"/>
<keyword evidence="3" id="KW-1185">Reference proteome</keyword>
<feature type="transmembrane region" description="Helical" evidence="1">
    <location>
        <begin position="173"/>
        <end position="192"/>
    </location>
</feature>
<protein>
    <submittedName>
        <fullName evidence="2">Uncharacterized protein</fullName>
    </submittedName>
</protein>
<reference evidence="2 3" key="1">
    <citation type="submission" date="2018-03" db="EMBL/GenBank/DDBJ databases">
        <title>Genomic Encyclopedia of Type Strains, Phase III (KMG-III): the genomes of soil and plant-associated and newly described type strains.</title>
        <authorList>
            <person name="Whitman W."/>
        </authorList>
    </citation>
    <scope>NUCLEOTIDE SEQUENCE [LARGE SCALE GENOMIC DNA]</scope>
    <source>
        <strain evidence="2 3">CGMCC 4.7125</strain>
    </source>
</reference>
<organism evidence="2 3">
    <name type="scientific">Prauserella shujinwangii</name>
    <dbReference type="NCBI Taxonomy" id="1453103"/>
    <lineage>
        <taxon>Bacteria</taxon>
        <taxon>Bacillati</taxon>
        <taxon>Actinomycetota</taxon>
        <taxon>Actinomycetes</taxon>
        <taxon>Pseudonocardiales</taxon>
        <taxon>Pseudonocardiaceae</taxon>
        <taxon>Prauserella</taxon>
    </lineage>
</organism>
<evidence type="ECO:0000256" key="1">
    <source>
        <dbReference type="SAM" id="Phobius"/>
    </source>
</evidence>
<dbReference type="EMBL" id="PVNH01000014">
    <property type="protein sequence ID" value="PRX43698.1"/>
    <property type="molecule type" value="Genomic_DNA"/>
</dbReference>
<evidence type="ECO:0000313" key="3">
    <source>
        <dbReference type="Proteomes" id="UP000238362"/>
    </source>
</evidence>
<dbReference type="AlphaFoldDB" id="A0A2T0LL73"/>
<keyword evidence="1" id="KW-0812">Transmembrane</keyword>
<dbReference type="Proteomes" id="UP000238362">
    <property type="component" value="Unassembled WGS sequence"/>
</dbReference>
<dbReference type="RefSeq" id="WP_106182300.1">
    <property type="nucleotide sequence ID" value="NZ_PVNH01000014.1"/>
</dbReference>
<evidence type="ECO:0000313" key="2">
    <source>
        <dbReference type="EMBL" id="PRX43698.1"/>
    </source>
</evidence>
<keyword evidence="1" id="KW-1133">Transmembrane helix</keyword>
<feature type="transmembrane region" description="Helical" evidence="1">
    <location>
        <begin position="69"/>
        <end position="89"/>
    </location>
</feature>
<name>A0A2T0LL73_9PSEU</name>
<proteinExistence type="predicted"/>
<comment type="caution">
    <text evidence="2">The sequence shown here is derived from an EMBL/GenBank/DDBJ whole genome shotgun (WGS) entry which is preliminary data.</text>
</comment>
<gene>
    <name evidence="2" type="ORF">B0I33_114159</name>
</gene>